<dbReference type="InterPro" id="IPR005119">
    <property type="entry name" value="LysR_subst-bd"/>
</dbReference>
<feature type="domain" description="HTH lysR-type" evidence="5">
    <location>
        <begin position="1"/>
        <end position="59"/>
    </location>
</feature>
<evidence type="ECO:0000256" key="3">
    <source>
        <dbReference type="ARBA" id="ARBA00023125"/>
    </source>
</evidence>
<dbReference type="InterPro" id="IPR036390">
    <property type="entry name" value="WH_DNA-bd_sf"/>
</dbReference>
<comment type="caution">
    <text evidence="6">The sequence shown here is derived from an EMBL/GenBank/DDBJ whole genome shotgun (WGS) entry which is preliminary data.</text>
</comment>
<gene>
    <name evidence="6" type="ORF">C8J25_101572</name>
</gene>
<accession>A0A2T5UC42</accession>
<proteinExistence type="inferred from homology"/>
<evidence type="ECO:0000313" key="7">
    <source>
        <dbReference type="Proteomes" id="UP000244013"/>
    </source>
</evidence>
<dbReference type="CDD" id="cd05466">
    <property type="entry name" value="PBP2_LTTR_substrate"/>
    <property type="match status" value="1"/>
</dbReference>
<name>A0A2T5UC42_9SPHN</name>
<dbReference type="InterPro" id="IPR000847">
    <property type="entry name" value="LysR_HTH_N"/>
</dbReference>
<dbReference type="GO" id="GO:0003700">
    <property type="term" value="F:DNA-binding transcription factor activity"/>
    <property type="evidence" value="ECO:0007669"/>
    <property type="project" value="InterPro"/>
</dbReference>
<dbReference type="EMBL" id="QAYE01000001">
    <property type="protein sequence ID" value="PTW49067.1"/>
    <property type="molecule type" value="Genomic_DNA"/>
</dbReference>
<keyword evidence="2" id="KW-0805">Transcription regulation</keyword>
<comment type="similarity">
    <text evidence="1">Belongs to the LysR transcriptional regulatory family.</text>
</comment>
<sequence>MIERYVLRYFLAVVDQGNFTRAATQCRISQPTLSVGIAKLEASLGQTLFLRTNRRIELTPSGTRFAVHARRIEAEFAAAERDLQDTAPTKLVRLGIATTLPPSWIAAALGRARRASTTERLEVVEGRSSELVALLDRGRIDVMLGAIGDDARGRVLFEEGFAVAVANDHRLAGRATLAVADVAEETMIVRRHCEALAETSRFFTARGVRPFMAARTVSDDRALTYVRAGLGMTVMPLSFASEGIAMIRLTGFDPTRRIGVLVANDSASRIEGSVMVAAIEEAFRDLHAAGAGADDLD</sequence>
<evidence type="ECO:0000259" key="5">
    <source>
        <dbReference type="PROSITE" id="PS50931"/>
    </source>
</evidence>
<dbReference type="GO" id="GO:0003677">
    <property type="term" value="F:DNA binding"/>
    <property type="evidence" value="ECO:0007669"/>
    <property type="project" value="UniProtKB-KW"/>
</dbReference>
<dbReference type="Pfam" id="PF00126">
    <property type="entry name" value="HTH_1"/>
    <property type="match status" value="1"/>
</dbReference>
<dbReference type="PRINTS" id="PR00039">
    <property type="entry name" value="HTHLYSR"/>
</dbReference>
<dbReference type="AlphaFoldDB" id="A0A2T5UC42"/>
<dbReference type="FunFam" id="1.10.10.10:FF:000001">
    <property type="entry name" value="LysR family transcriptional regulator"/>
    <property type="match status" value="1"/>
</dbReference>
<keyword evidence="3 6" id="KW-0238">DNA-binding</keyword>
<dbReference type="OrthoDB" id="9815174at2"/>
<dbReference type="Gene3D" id="3.40.190.10">
    <property type="entry name" value="Periplasmic binding protein-like II"/>
    <property type="match status" value="2"/>
</dbReference>
<protein>
    <submittedName>
        <fullName evidence="6">DNA-binding transcriptional LysR family regulator</fullName>
    </submittedName>
</protein>
<evidence type="ECO:0000256" key="1">
    <source>
        <dbReference type="ARBA" id="ARBA00009437"/>
    </source>
</evidence>
<dbReference type="Pfam" id="PF03466">
    <property type="entry name" value="LysR_substrate"/>
    <property type="match status" value="1"/>
</dbReference>
<reference evidence="6 7" key="1">
    <citation type="submission" date="2018-04" db="EMBL/GenBank/DDBJ databases">
        <title>Genomic Encyclopedia of Type Strains, Phase III (KMG-III): the genomes of soil and plant-associated and newly described type strains.</title>
        <authorList>
            <person name="Whitman W."/>
        </authorList>
    </citation>
    <scope>NUCLEOTIDE SEQUENCE [LARGE SCALE GENOMIC DNA]</scope>
    <source>
        <strain evidence="6 7">MA-olki</strain>
    </source>
</reference>
<dbReference type="PROSITE" id="PS50931">
    <property type="entry name" value="HTH_LYSR"/>
    <property type="match status" value="1"/>
</dbReference>
<organism evidence="6 7">
    <name type="scientific">Sphingomonas faeni</name>
    <dbReference type="NCBI Taxonomy" id="185950"/>
    <lineage>
        <taxon>Bacteria</taxon>
        <taxon>Pseudomonadati</taxon>
        <taxon>Pseudomonadota</taxon>
        <taxon>Alphaproteobacteria</taxon>
        <taxon>Sphingomonadales</taxon>
        <taxon>Sphingomonadaceae</taxon>
        <taxon>Sphingomonas</taxon>
    </lineage>
</organism>
<evidence type="ECO:0000256" key="2">
    <source>
        <dbReference type="ARBA" id="ARBA00023015"/>
    </source>
</evidence>
<dbReference type="GeneID" id="91004660"/>
<dbReference type="Proteomes" id="UP000244013">
    <property type="component" value="Unassembled WGS sequence"/>
</dbReference>
<dbReference type="SUPFAM" id="SSF46785">
    <property type="entry name" value="Winged helix' DNA-binding domain"/>
    <property type="match status" value="1"/>
</dbReference>
<dbReference type="Gene3D" id="1.10.10.10">
    <property type="entry name" value="Winged helix-like DNA-binding domain superfamily/Winged helix DNA-binding domain"/>
    <property type="match status" value="1"/>
</dbReference>
<dbReference type="PANTHER" id="PTHR30346">
    <property type="entry name" value="TRANSCRIPTIONAL DUAL REGULATOR HCAR-RELATED"/>
    <property type="match status" value="1"/>
</dbReference>
<dbReference type="PANTHER" id="PTHR30346:SF28">
    <property type="entry name" value="HTH-TYPE TRANSCRIPTIONAL REGULATOR CYNR"/>
    <property type="match status" value="1"/>
</dbReference>
<dbReference type="InterPro" id="IPR036388">
    <property type="entry name" value="WH-like_DNA-bd_sf"/>
</dbReference>
<dbReference type="RefSeq" id="WP_107952121.1">
    <property type="nucleotide sequence ID" value="NZ_QAYE01000001.1"/>
</dbReference>
<keyword evidence="4" id="KW-0804">Transcription</keyword>
<dbReference type="SUPFAM" id="SSF53850">
    <property type="entry name" value="Periplasmic binding protein-like II"/>
    <property type="match status" value="1"/>
</dbReference>
<dbReference type="GO" id="GO:0032993">
    <property type="term" value="C:protein-DNA complex"/>
    <property type="evidence" value="ECO:0007669"/>
    <property type="project" value="TreeGrafter"/>
</dbReference>
<evidence type="ECO:0000313" key="6">
    <source>
        <dbReference type="EMBL" id="PTW49067.1"/>
    </source>
</evidence>
<evidence type="ECO:0000256" key="4">
    <source>
        <dbReference type="ARBA" id="ARBA00023163"/>
    </source>
</evidence>